<dbReference type="InterPro" id="IPR003594">
    <property type="entry name" value="HATPase_dom"/>
</dbReference>
<dbReference type="SMART" id="SM00388">
    <property type="entry name" value="HisKA"/>
    <property type="match status" value="1"/>
</dbReference>
<keyword evidence="10 11" id="KW-0472">Membrane</keyword>
<dbReference type="AlphaFoldDB" id="A0A430AXU8"/>
<dbReference type="CDD" id="cd00082">
    <property type="entry name" value="HisKA"/>
    <property type="match status" value="1"/>
</dbReference>
<feature type="domain" description="Histidine kinase" evidence="12">
    <location>
        <begin position="237"/>
        <end position="449"/>
    </location>
</feature>
<organism evidence="14 15">
    <name type="scientific">Vagococcus acidifermentans</name>
    <dbReference type="NCBI Taxonomy" id="564710"/>
    <lineage>
        <taxon>Bacteria</taxon>
        <taxon>Bacillati</taxon>
        <taxon>Bacillota</taxon>
        <taxon>Bacilli</taxon>
        <taxon>Lactobacillales</taxon>
        <taxon>Enterococcaceae</taxon>
        <taxon>Vagococcus</taxon>
    </lineage>
</organism>
<evidence type="ECO:0000256" key="10">
    <source>
        <dbReference type="ARBA" id="ARBA00023136"/>
    </source>
</evidence>
<keyword evidence="15" id="KW-1185">Reference proteome</keyword>
<dbReference type="InterPro" id="IPR005467">
    <property type="entry name" value="His_kinase_dom"/>
</dbReference>
<evidence type="ECO:0000259" key="13">
    <source>
        <dbReference type="PROSITE" id="PS50885"/>
    </source>
</evidence>
<evidence type="ECO:0000256" key="5">
    <source>
        <dbReference type="ARBA" id="ARBA00022679"/>
    </source>
</evidence>
<dbReference type="Gene3D" id="3.30.565.10">
    <property type="entry name" value="Histidine kinase-like ATPase, C-terminal domain"/>
    <property type="match status" value="1"/>
</dbReference>
<evidence type="ECO:0000256" key="8">
    <source>
        <dbReference type="ARBA" id="ARBA00022989"/>
    </source>
</evidence>
<accession>A0A430AXU8</accession>
<dbReference type="SUPFAM" id="SSF47384">
    <property type="entry name" value="Homodimeric domain of signal transducing histidine kinase"/>
    <property type="match status" value="1"/>
</dbReference>
<dbReference type="GO" id="GO:0005886">
    <property type="term" value="C:plasma membrane"/>
    <property type="evidence" value="ECO:0007669"/>
    <property type="project" value="TreeGrafter"/>
</dbReference>
<dbReference type="RefSeq" id="WP_126812981.1">
    <property type="nucleotide sequence ID" value="NZ_NGKC01000004.1"/>
</dbReference>
<dbReference type="Gene3D" id="1.10.287.130">
    <property type="match status" value="1"/>
</dbReference>
<sequence length="449" mass="49986">MGRKKRGIFSTIVTSYVLFSFLLVVSLIAAILIGGSLLIMGSKPIVNPYEAMDDTDSVLYKIGGWTEVLDAGRNVIQVKGEKKDDVTHYTFAELIELEDMSSEKGYTAFIENYGDGYRLFKIANDGLLSTNYTIEISNKHPVGNTNTIIGISFLIFYVVNIGLISFYLKQKISKPMKALKQGIVAVNKGEEAIIPTSKGPKEFVEIHQSFNDMVEELNRSRQEKQAMENSRTRMLLNLSHDIKTPISTIKLYAKALRDKLVTGQKADDYLWTIDAKATRVAELSDDMFTLLKLEDSDYQISLKKEDAGEMVREVCAEYYDEIVEAGLTLELAIPDSFVAVQADKKLFRRVIANLLSNAVKYNTTGQMIIVSVKQLLGRPTVITVSDDGEPITAETRNDLFSAFTRGDAARSSSGGTGLGLSIAKGIIEKHNGELHYKREQQLNTFEIII</sequence>
<evidence type="ECO:0000313" key="15">
    <source>
        <dbReference type="Proteomes" id="UP000286773"/>
    </source>
</evidence>
<dbReference type="SMART" id="SM00387">
    <property type="entry name" value="HATPase_c"/>
    <property type="match status" value="1"/>
</dbReference>
<dbReference type="InterPro" id="IPR036097">
    <property type="entry name" value="HisK_dim/P_sf"/>
</dbReference>
<keyword evidence="9" id="KW-0902">Two-component regulatory system</keyword>
<feature type="domain" description="HAMP" evidence="13">
    <location>
        <begin position="170"/>
        <end position="222"/>
    </location>
</feature>
<evidence type="ECO:0000256" key="6">
    <source>
        <dbReference type="ARBA" id="ARBA00022692"/>
    </source>
</evidence>
<keyword evidence="8 11" id="KW-1133">Transmembrane helix</keyword>
<keyword evidence="5" id="KW-0808">Transferase</keyword>
<dbReference type="GO" id="GO:0000155">
    <property type="term" value="F:phosphorelay sensor kinase activity"/>
    <property type="evidence" value="ECO:0007669"/>
    <property type="project" value="InterPro"/>
</dbReference>
<evidence type="ECO:0000256" key="4">
    <source>
        <dbReference type="ARBA" id="ARBA00022553"/>
    </source>
</evidence>
<gene>
    <name evidence="14" type="ORF">CBF27_04895</name>
</gene>
<dbReference type="EMBL" id="NGKC01000004">
    <property type="protein sequence ID" value="RSU12879.1"/>
    <property type="molecule type" value="Genomic_DNA"/>
</dbReference>
<reference evidence="14 15" key="1">
    <citation type="submission" date="2017-05" db="EMBL/GenBank/DDBJ databases">
        <title>Vagococcus spp. assemblies.</title>
        <authorList>
            <person name="Gulvik C.A."/>
        </authorList>
    </citation>
    <scope>NUCLEOTIDE SEQUENCE [LARGE SCALE GENOMIC DNA]</scope>
    <source>
        <strain evidence="14 15">LMG 24798</strain>
    </source>
</reference>
<dbReference type="InterPro" id="IPR004358">
    <property type="entry name" value="Sig_transdc_His_kin-like_C"/>
</dbReference>
<evidence type="ECO:0000313" key="14">
    <source>
        <dbReference type="EMBL" id="RSU12879.1"/>
    </source>
</evidence>
<dbReference type="PRINTS" id="PR00344">
    <property type="entry name" value="BCTRLSENSOR"/>
</dbReference>
<dbReference type="InterPro" id="IPR003661">
    <property type="entry name" value="HisK_dim/P_dom"/>
</dbReference>
<evidence type="ECO:0000256" key="2">
    <source>
        <dbReference type="ARBA" id="ARBA00004141"/>
    </source>
</evidence>
<evidence type="ECO:0000256" key="11">
    <source>
        <dbReference type="SAM" id="Phobius"/>
    </source>
</evidence>
<name>A0A430AXU8_9ENTE</name>
<proteinExistence type="predicted"/>
<comment type="caution">
    <text evidence="14">The sequence shown here is derived from an EMBL/GenBank/DDBJ whole genome shotgun (WGS) entry which is preliminary data.</text>
</comment>
<dbReference type="Pfam" id="PF00512">
    <property type="entry name" value="HisKA"/>
    <property type="match status" value="1"/>
</dbReference>
<dbReference type="SUPFAM" id="SSF55874">
    <property type="entry name" value="ATPase domain of HSP90 chaperone/DNA topoisomerase II/histidine kinase"/>
    <property type="match status" value="1"/>
</dbReference>
<feature type="transmembrane region" description="Helical" evidence="11">
    <location>
        <begin position="12"/>
        <end position="39"/>
    </location>
</feature>
<dbReference type="PROSITE" id="PS50109">
    <property type="entry name" value="HIS_KIN"/>
    <property type="match status" value="1"/>
</dbReference>
<evidence type="ECO:0000256" key="3">
    <source>
        <dbReference type="ARBA" id="ARBA00012438"/>
    </source>
</evidence>
<protein>
    <recommendedName>
        <fullName evidence="3">histidine kinase</fullName>
        <ecNumber evidence="3">2.7.13.3</ecNumber>
    </recommendedName>
</protein>
<dbReference type="Pfam" id="PF02518">
    <property type="entry name" value="HATPase_c"/>
    <property type="match status" value="1"/>
</dbReference>
<keyword evidence="6 11" id="KW-0812">Transmembrane</keyword>
<evidence type="ECO:0000256" key="9">
    <source>
        <dbReference type="ARBA" id="ARBA00023012"/>
    </source>
</evidence>
<dbReference type="InterPro" id="IPR036890">
    <property type="entry name" value="HATPase_C_sf"/>
</dbReference>
<dbReference type="PANTHER" id="PTHR45528:SF8">
    <property type="entry name" value="HISTIDINE KINASE"/>
    <property type="match status" value="1"/>
</dbReference>
<evidence type="ECO:0000259" key="12">
    <source>
        <dbReference type="PROSITE" id="PS50109"/>
    </source>
</evidence>
<dbReference type="EC" id="2.7.13.3" evidence="3"/>
<evidence type="ECO:0000256" key="7">
    <source>
        <dbReference type="ARBA" id="ARBA00022777"/>
    </source>
</evidence>
<keyword evidence="7" id="KW-0418">Kinase</keyword>
<dbReference type="OrthoDB" id="9815750at2"/>
<comment type="catalytic activity">
    <reaction evidence="1">
        <text>ATP + protein L-histidine = ADP + protein N-phospho-L-histidine.</text>
        <dbReference type="EC" id="2.7.13.3"/>
    </reaction>
</comment>
<dbReference type="Gene3D" id="6.10.340.10">
    <property type="match status" value="1"/>
</dbReference>
<evidence type="ECO:0000256" key="1">
    <source>
        <dbReference type="ARBA" id="ARBA00000085"/>
    </source>
</evidence>
<dbReference type="PANTHER" id="PTHR45528">
    <property type="entry name" value="SENSOR HISTIDINE KINASE CPXA"/>
    <property type="match status" value="1"/>
</dbReference>
<dbReference type="InterPro" id="IPR003660">
    <property type="entry name" value="HAMP_dom"/>
</dbReference>
<dbReference type="Proteomes" id="UP000286773">
    <property type="component" value="Unassembled WGS sequence"/>
</dbReference>
<keyword evidence="4" id="KW-0597">Phosphoprotein</keyword>
<feature type="transmembrane region" description="Helical" evidence="11">
    <location>
        <begin position="148"/>
        <end position="168"/>
    </location>
</feature>
<dbReference type="InterPro" id="IPR050398">
    <property type="entry name" value="HssS/ArlS-like"/>
</dbReference>
<dbReference type="PROSITE" id="PS50885">
    <property type="entry name" value="HAMP"/>
    <property type="match status" value="1"/>
</dbReference>
<comment type="subcellular location">
    <subcellularLocation>
        <location evidence="2">Membrane</location>
        <topology evidence="2">Multi-pass membrane protein</topology>
    </subcellularLocation>
</comment>